<gene>
    <name evidence="1" type="ORF">AURDEDRAFT_174260</name>
</gene>
<dbReference type="EMBL" id="JH687856">
    <property type="protein sequence ID" value="EJD36659.1"/>
    <property type="molecule type" value="Genomic_DNA"/>
</dbReference>
<dbReference type="InParanoid" id="J0CYZ9"/>
<accession>J0CYZ9</accession>
<evidence type="ECO:0000313" key="1">
    <source>
        <dbReference type="EMBL" id="EJD36659.1"/>
    </source>
</evidence>
<dbReference type="KEGG" id="adl:AURDEDRAFT_174260"/>
<evidence type="ECO:0000313" key="2">
    <source>
        <dbReference type="Proteomes" id="UP000006514"/>
    </source>
</evidence>
<keyword evidence="2" id="KW-1185">Reference proteome</keyword>
<organism evidence="1 2">
    <name type="scientific">Auricularia subglabra (strain TFB-10046 / SS5)</name>
    <name type="common">White-rot fungus</name>
    <name type="synonym">Auricularia delicata (strain TFB10046)</name>
    <dbReference type="NCBI Taxonomy" id="717982"/>
    <lineage>
        <taxon>Eukaryota</taxon>
        <taxon>Fungi</taxon>
        <taxon>Dikarya</taxon>
        <taxon>Basidiomycota</taxon>
        <taxon>Agaricomycotina</taxon>
        <taxon>Agaricomycetes</taxon>
        <taxon>Auriculariales</taxon>
        <taxon>Auriculariaceae</taxon>
        <taxon>Auricularia</taxon>
    </lineage>
</organism>
<dbReference type="Proteomes" id="UP000006514">
    <property type="component" value="Unassembled WGS sequence"/>
</dbReference>
<dbReference type="AlphaFoldDB" id="J0CYZ9"/>
<protein>
    <submittedName>
        <fullName evidence="1">Uncharacterized protein</fullName>
    </submittedName>
</protein>
<sequence>MGEEIEPYDPPAGDKTYSWPDARTRALMMWDIAELSFRLELCLFDDMLSLLHPNDLKLRGGSKIERLRMICNIWDSDSFIPTTASSLTSPEWLQRVDRVTAFYELVSTWPRASEIVSPPPAQFDGGEEEFVAWEKTVWRAYARTYGDYELREAPVPLQYPYNEDVVMS</sequence>
<proteinExistence type="predicted"/>
<reference evidence="2" key="1">
    <citation type="journal article" date="2012" name="Science">
        <title>The Paleozoic origin of enzymatic lignin decomposition reconstructed from 31 fungal genomes.</title>
        <authorList>
            <person name="Floudas D."/>
            <person name="Binder M."/>
            <person name="Riley R."/>
            <person name="Barry K."/>
            <person name="Blanchette R.A."/>
            <person name="Henrissat B."/>
            <person name="Martinez A.T."/>
            <person name="Otillar R."/>
            <person name="Spatafora J.W."/>
            <person name="Yadav J.S."/>
            <person name="Aerts A."/>
            <person name="Benoit I."/>
            <person name="Boyd A."/>
            <person name="Carlson A."/>
            <person name="Copeland A."/>
            <person name="Coutinho P.M."/>
            <person name="de Vries R.P."/>
            <person name="Ferreira P."/>
            <person name="Findley K."/>
            <person name="Foster B."/>
            <person name="Gaskell J."/>
            <person name="Glotzer D."/>
            <person name="Gorecki P."/>
            <person name="Heitman J."/>
            <person name="Hesse C."/>
            <person name="Hori C."/>
            <person name="Igarashi K."/>
            <person name="Jurgens J.A."/>
            <person name="Kallen N."/>
            <person name="Kersten P."/>
            <person name="Kohler A."/>
            <person name="Kuees U."/>
            <person name="Kumar T.K.A."/>
            <person name="Kuo A."/>
            <person name="LaButti K."/>
            <person name="Larrondo L.F."/>
            <person name="Lindquist E."/>
            <person name="Ling A."/>
            <person name="Lombard V."/>
            <person name="Lucas S."/>
            <person name="Lundell T."/>
            <person name="Martin R."/>
            <person name="McLaughlin D.J."/>
            <person name="Morgenstern I."/>
            <person name="Morin E."/>
            <person name="Murat C."/>
            <person name="Nagy L.G."/>
            <person name="Nolan M."/>
            <person name="Ohm R.A."/>
            <person name="Patyshakuliyeva A."/>
            <person name="Rokas A."/>
            <person name="Ruiz-Duenas F.J."/>
            <person name="Sabat G."/>
            <person name="Salamov A."/>
            <person name="Samejima M."/>
            <person name="Schmutz J."/>
            <person name="Slot J.C."/>
            <person name="St John F."/>
            <person name="Stenlid J."/>
            <person name="Sun H."/>
            <person name="Sun S."/>
            <person name="Syed K."/>
            <person name="Tsang A."/>
            <person name="Wiebenga A."/>
            <person name="Young D."/>
            <person name="Pisabarro A."/>
            <person name="Eastwood D.C."/>
            <person name="Martin F."/>
            <person name="Cullen D."/>
            <person name="Grigoriev I.V."/>
            <person name="Hibbett D.S."/>
        </authorList>
    </citation>
    <scope>NUCLEOTIDE SEQUENCE [LARGE SCALE GENOMIC DNA]</scope>
    <source>
        <strain evidence="2">TFB10046</strain>
    </source>
</reference>
<name>J0CYZ9_AURST</name>